<evidence type="ECO:0000313" key="1">
    <source>
        <dbReference type="EMBL" id="EAI5408186.1"/>
    </source>
</evidence>
<dbReference type="PANTHER" id="PTHR38453:SF1">
    <property type="entry name" value="CYTOPLASMIC PROTEIN"/>
    <property type="match status" value="1"/>
</dbReference>
<dbReference type="EMBL" id="AACCXK010000003">
    <property type="protein sequence ID" value="EAK0452503.1"/>
    <property type="molecule type" value="Genomic_DNA"/>
</dbReference>
<dbReference type="NCBIfam" id="NF033934">
    <property type="entry name" value="KCU-star"/>
    <property type="match status" value="1"/>
</dbReference>
<evidence type="ECO:0000313" key="5">
    <source>
        <dbReference type="Proteomes" id="UP000535509"/>
    </source>
</evidence>
<proteinExistence type="predicted"/>
<dbReference type="RefSeq" id="WP_011731686.1">
    <property type="nucleotide sequence ID" value="NZ_AABUZP020000066.1"/>
</dbReference>
<dbReference type="EMBL" id="AACCXM010000003">
    <property type="protein sequence ID" value="EAK0468780.1"/>
    <property type="molecule type" value="Genomic_DNA"/>
</dbReference>
<evidence type="ECO:0000313" key="4">
    <source>
        <dbReference type="EMBL" id="EAK0468780.1"/>
    </source>
</evidence>
<dbReference type="EMBL" id="AABQDW010000009">
    <property type="protein sequence ID" value="EAI5408186.1"/>
    <property type="molecule type" value="Genomic_DNA"/>
</dbReference>
<dbReference type="InterPro" id="IPR007423">
    <property type="entry name" value="Sel_put"/>
</dbReference>
<dbReference type="Proteomes" id="UP000535509">
    <property type="component" value="Unassembled WGS sequence"/>
</dbReference>
<dbReference type="PANTHER" id="PTHR38453">
    <property type="entry name" value="CYTOPLASMIC PROTEIN-RELATED"/>
    <property type="match status" value="1"/>
</dbReference>
<evidence type="ECO:0000313" key="3">
    <source>
        <dbReference type="EMBL" id="EAK0452503.1"/>
    </source>
</evidence>
<evidence type="ECO:0000313" key="6">
    <source>
        <dbReference type="Proteomes" id="UP000557842"/>
    </source>
</evidence>
<organism evidence="4">
    <name type="scientific">Campylobacter fetus</name>
    <dbReference type="NCBI Taxonomy" id="196"/>
    <lineage>
        <taxon>Bacteria</taxon>
        <taxon>Pseudomonadati</taxon>
        <taxon>Campylobacterota</taxon>
        <taxon>Epsilonproteobacteria</taxon>
        <taxon>Campylobacterales</taxon>
        <taxon>Campylobacteraceae</taxon>
        <taxon>Campylobacter</taxon>
    </lineage>
</organism>
<comment type="caution">
    <text evidence="4">The sequence shown here is derived from an EMBL/GenBank/DDBJ whole genome shotgun (WGS) entry which is preliminary data.</text>
</comment>
<protein>
    <submittedName>
        <fullName evidence="4">YbdD/YjiX family protein</fullName>
    </submittedName>
</protein>
<dbReference type="AlphaFoldDB" id="A0A5L8KVJ2"/>
<gene>
    <name evidence="3" type="ORF">AAH17_02340</name>
    <name evidence="4" type="ORF">AAH24_05295</name>
    <name evidence="1" type="ORF">BVH53_05675</name>
    <name evidence="2" type="ORF">CX802_00495</name>
</gene>
<dbReference type="Proteomes" id="UP000557842">
    <property type="component" value="Unassembled WGS sequence"/>
</dbReference>
<dbReference type="GeneID" id="61063915"/>
<dbReference type="Pfam" id="PF04328">
    <property type="entry name" value="Sel_put"/>
    <property type="match status" value="1"/>
</dbReference>
<sequence>MALLAKLKKIWQAYEKLDEALYPLIGLQRYEKYLEHFNKTHPGKEPLSRAEFFKEAQDAKAKNVKC</sequence>
<accession>A0A5L8KVJ2</accession>
<keyword evidence="5" id="KW-1185">Reference proteome</keyword>
<name>A0A5L8KVJ2_CAMFE</name>
<dbReference type="EMBL" id="AABTCC010000001">
    <property type="protein sequence ID" value="EAI8858327.1"/>
    <property type="molecule type" value="Genomic_DNA"/>
</dbReference>
<evidence type="ECO:0000313" key="2">
    <source>
        <dbReference type="EMBL" id="EAI8858327.1"/>
    </source>
</evidence>
<reference evidence="4 6" key="1">
    <citation type="submission" date="2018-05" db="EMBL/GenBank/DDBJ databases">
        <authorList>
            <consortium name="PulseNet: The National Subtyping Network for Foodborne Disease Surveillance"/>
            <person name="Tarr C.L."/>
            <person name="Trees E."/>
            <person name="Katz L.S."/>
            <person name="Carleton-Romer H.A."/>
            <person name="Stroika S."/>
            <person name="Kucerova Z."/>
            <person name="Roache K.F."/>
            <person name="Sabol A.L."/>
            <person name="Besser J."/>
            <person name="Gerner-Smidt P."/>
        </authorList>
    </citation>
    <scope>NUCLEOTIDE SEQUENCE</scope>
    <source>
        <strain evidence="3">2014D-0197</strain>
        <strain evidence="1 6">2016D-0221</strain>
        <strain evidence="4">D4313</strain>
        <strain evidence="2 5">PNUSAC001503</strain>
    </source>
</reference>